<dbReference type="RefSeq" id="WP_044348789.1">
    <property type="nucleotide sequence ID" value="NZ_AZAC01000014.1"/>
</dbReference>
<organism evidence="1 2">
    <name type="scientific">Dethiosulfatarculus sandiegensis</name>
    <dbReference type="NCBI Taxonomy" id="1429043"/>
    <lineage>
        <taxon>Bacteria</taxon>
        <taxon>Pseudomonadati</taxon>
        <taxon>Thermodesulfobacteriota</taxon>
        <taxon>Desulfarculia</taxon>
        <taxon>Desulfarculales</taxon>
        <taxon>Desulfarculaceae</taxon>
        <taxon>Dethiosulfatarculus</taxon>
    </lineage>
</organism>
<dbReference type="PATRIC" id="fig|1429043.3.peg.2562"/>
<evidence type="ECO:0000313" key="1">
    <source>
        <dbReference type="EMBL" id="KIX13696.1"/>
    </source>
</evidence>
<keyword evidence="2" id="KW-1185">Reference proteome</keyword>
<name>A0A0D2JD77_9BACT</name>
<dbReference type="InParanoid" id="A0A0D2JD77"/>
<reference evidence="1 2" key="1">
    <citation type="submission" date="2013-11" db="EMBL/GenBank/DDBJ databases">
        <title>Metagenomic analysis of a methanogenic consortium involved in long chain n-alkane degradation.</title>
        <authorList>
            <person name="Davidova I.A."/>
            <person name="Callaghan A.V."/>
            <person name="Wawrik B."/>
            <person name="Pruitt S."/>
            <person name="Marks C."/>
            <person name="Duncan K.E."/>
            <person name="Suflita J.M."/>
        </authorList>
    </citation>
    <scope>NUCLEOTIDE SEQUENCE [LARGE SCALE GENOMIC DNA]</scope>
    <source>
        <strain evidence="1 2">SPR</strain>
    </source>
</reference>
<accession>A0A0D2JD77</accession>
<dbReference type="AlphaFoldDB" id="A0A0D2JD77"/>
<protein>
    <submittedName>
        <fullName evidence="1">Uncharacterized protein</fullName>
    </submittedName>
</protein>
<proteinExistence type="predicted"/>
<gene>
    <name evidence="1" type="ORF">X474_12025</name>
</gene>
<comment type="caution">
    <text evidence="1">The sequence shown here is derived from an EMBL/GenBank/DDBJ whole genome shotgun (WGS) entry which is preliminary data.</text>
</comment>
<dbReference type="OrthoDB" id="2080133at2"/>
<evidence type="ECO:0000313" key="2">
    <source>
        <dbReference type="Proteomes" id="UP000032233"/>
    </source>
</evidence>
<sequence length="683" mass="76611">MSNGGGAATNTGIDYQQRLAAYFLIQMLLEMDSLIGIGLDGVHSINTVSFESSSCIDDITLTTDIGNLYFQAKRNISISGNVNSEFYKTTSQFVNQFLSDPTSNDKYILATSSTASSKVRYDLRKILESVRLNDTNFKENPLNKSEKEVYAKLKNNLSTAYQNSTNEVIAETILVSLLKRIYVVIADVQQGTPLEGAILTVLSARSKVKPELLFSITISLALSLASQRQSINKRGIESKLARYLDPISLENKLTVEKDMLNVEFDGSNIPSDQDVLLVDSILNEADYMIITLFRFDDAGNKRAQFYGDTCKTPNGIEWKVIHRAATYAGIHRFIEEKPDLFTDKKVVILEPAADTELSSSFSLAYQELCKSVLERNTQILQCLHCGDFISESSSPLIEIDQTDADHSLGLVHKSCLKPIDRVIGLIKSDFFEDHNFLKHFDYKSWIDLAPKGQALFASLQGKIKQVMFMAWNPEGASEFKGNHCLKINLKDGSSRYVHHRGQIVRKTMSSASDMASFFNSQFEQARLNGDPTCYSSAKEVFGPYSICMQMKDESEECIECINAEVVKYTLAIENAYNRFSNYYAPVVALFSKESGQPVIVKNTLFIIDNPLKLKVFLDNWSKAGIVLPEYKIEIIKSDDEFDKILSKLLKSGIQVVANPLFDMKQNPLSGIVFRHIDELETIH</sequence>
<dbReference type="Proteomes" id="UP000032233">
    <property type="component" value="Unassembled WGS sequence"/>
</dbReference>
<dbReference type="EMBL" id="AZAC01000014">
    <property type="protein sequence ID" value="KIX13696.1"/>
    <property type="molecule type" value="Genomic_DNA"/>
</dbReference>